<evidence type="ECO:0000256" key="2">
    <source>
        <dbReference type="ARBA" id="ARBA00005417"/>
    </source>
</evidence>
<dbReference type="GO" id="GO:0008643">
    <property type="term" value="P:carbohydrate transport"/>
    <property type="evidence" value="ECO:0007669"/>
    <property type="project" value="InterPro"/>
</dbReference>
<dbReference type="InterPro" id="IPR003593">
    <property type="entry name" value="AAA+_ATPase"/>
</dbReference>
<comment type="similarity">
    <text evidence="2">Belongs to the ABC transporter superfamily.</text>
</comment>
<dbReference type="Pfam" id="PF03459">
    <property type="entry name" value="TOBE"/>
    <property type="match status" value="1"/>
</dbReference>
<evidence type="ECO:0000256" key="5">
    <source>
        <dbReference type="ARBA" id="ARBA00022840"/>
    </source>
</evidence>
<dbReference type="Gene3D" id="2.40.50.140">
    <property type="entry name" value="Nucleic acid-binding proteins"/>
    <property type="match status" value="1"/>
</dbReference>
<dbReference type="EMBL" id="JALAZD010000001">
    <property type="protein sequence ID" value="MCI0126097.1"/>
    <property type="molecule type" value="Genomic_DNA"/>
</dbReference>
<dbReference type="GO" id="GO:0055052">
    <property type="term" value="C:ATP-binding cassette (ABC) transporter complex, substrate-binding subunit-containing"/>
    <property type="evidence" value="ECO:0007669"/>
    <property type="project" value="TreeGrafter"/>
</dbReference>
<keyword evidence="8" id="KW-1185">Reference proteome</keyword>
<dbReference type="InterPro" id="IPR015855">
    <property type="entry name" value="ABC_transpr_MalK-like"/>
</dbReference>
<keyword evidence="4" id="KW-0547">Nucleotide-binding</keyword>
<sequence length="358" mass="38784">MATLSINGVRKSYGSLEVLSNIDLELEDGGFLVLLGPSGCGKSTLLSIIAGLEPSSGGDIFIGERKMNDVHPKDRNIAMVFQSYALYPTMPVRRNIGFGLEMRKVPQGERDAAVQKAAELLQIEHLLDRKPGQLSGGQRQRVAMGRAIVRDPDLFLFDEPLSNLDAKLRVEMRTEIKRLHDRLGTSVVYVTHDQVEAMTLGTKVAVMRNGIIQQLADPQTIYEKPANMFVAGFIGSPTMNFLSGRLEEQDGALALRYGDSVLALPDTEASARPFIGREVVAGIRPETFSTHSDGPSLTGTVDVVEPTGPDTMVVLNVAGQMITARLGSRDRPVLGAPMTLAVDTSALNLFDPESGNRI</sequence>
<reference evidence="7" key="1">
    <citation type="submission" date="2022-03" db="EMBL/GenBank/DDBJ databases">
        <title>The complete genome sequence of a Methyloterrigena soli.</title>
        <authorList>
            <person name="Zi Z."/>
        </authorList>
    </citation>
    <scope>NUCLEOTIDE SEQUENCE</scope>
    <source>
        <strain evidence="7">M48</strain>
    </source>
</reference>
<dbReference type="SMART" id="SM00382">
    <property type="entry name" value="AAA"/>
    <property type="match status" value="1"/>
</dbReference>
<dbReference type="PROSITE" id="PS00211">
    <property type="entry name" value="ABC_TRANSPORTER_1"/>
    <property type="match status" value="1"/>
</dbReference>
<dbReference type="CDD" id="cd03301">
    <property type="entry name" value="ABC_MalK_N"/>
    <property type="match status" value="1"/>
</dbReference>
<evidence type="ECO:0000259" key="6">
    <source>
        <dbReference type="PROSITE" id="PS50893"/>
    </source>
</evidence>
<dbReference type="NCBIfam" id="NF008653">
    <property type="entry name" value="PRK11650.1"/>
    <property type="match status" value="1"/>
</dbReference>
<dbReference type="Gene3D" id="3.40.50.300">
    <property type="entry name" value="P-loop containing nucleotide triphosphate hydrolases"/>
    <property type="match status" value="1"/>
</dbReference>
<dbReference type="FunFam" id="3.40.50.300:FF:000042">
    <property type="entry name" value="Maltose/maltodextrin ABC transporter, ATP-binding protein"/>
    <property type="match status" value="1"/>
</dbReference>
<keyword evidence="5 7" id="KW-0067">ATP-binding</keyword>
<keyword evidence="3" id="KW-0813">Transport</keyword>
<dbReference type="GO" id="GO:0016887">
    <property type="term" value="F:ATP hydrolysis activity"/>
    <property type="evidence" value="ECO:0007669"/>
    <property type="project" value="InterPro"/>
</dbReference>
<dbReference type="InterPro" id="IPR047641">
    <property type="entry name" value="ABC_transpr_MalK/UgpC-like"/>
</dbReference>
<dbReference type="PROSITE" id="PS50893">
    <property type="entry name" value="ABC_TRANSPORTER_2"/>
    <property type="match status" value="1"/>
</dbReference>
<evidence type="ECO:0000256" key="3">
    <source>
        <dbReference type="ARBA" id="ARBA00022448"/>
    </source>
</evidence>
<evidence type="ECO:0000256" key="1">
    <source>
        <dbReference type="ARBA" id="ARBA00004417"/>
    </source>
</evidence>
<dbReference type="InterPro" id="IPR012340">
    <property type="entry name" value="NA-bd_OB-fold"/>
</dbReference>
<dbReference type="SUPFAM" id="SSF52540">
    <property type="entry name" value="P-loop containing nucleoside triphosphate hydrolases"/>
    <property type="match status" value="1"/>
</dbReference>
<dbReference type="Gene3D" id="2.40.50.100">
    <property type="match status" value="1"/>
</dbReference>
<dbReference type="GO" id="GO:0005524">
    <property type="term" value="F:ATP binding"/>
    <property type="evidence" value="ECO:0007669"/>
    <property type="project" value="UniProtKB-KW"/>
</dbReference>
<dbReference type="GO" id="GO:0140359">
    <property type="term" value="F:ABC-type transporter activity"/>
    <property type="evidence" value="ECO:0007669"/>
    <property type="project" value="InterPro"/>
</dbReference>
<feature type="domain" description="ABC transporter" evidence="6">
    <location>
        <begin position="4"/>
        <end position="234"/>
    </location>
</feature>
<name>A0AA41QJN9_9HYPH</name>
<dbReference type="AlphaFoldDB" id="A0AA41QJN9"/>
<evidence type="ECO:0000313" key="7">
    <source>
        <dbReference type="EMBL" id="MCI0126097.1"/>
    </source>
</evidence>
<comment type="caution">
    <text evidence="7">The sequence shown here is derived from an EMBL/GenBank/DDBJ whole genome shotgun (WGS) entry which is preliminary data.</text>
</comment>
<organism evidence="7 8">
    <name type="scientific">Paradevosia shaoguanensis</name>
    <dbReference type="NCBI Taxonomy" id="1335043"/>
    <lineage>
        <taxon>Bacteria</taxon>
        <taxon>Pseudomonadati</taxon>
        <taxon>Pseudomonadota</taxon>
        <taxon>Alphaproteobacteria</taxon>
        <taxon>Hyphomicrobiales</taxon>
        <taxon>Devosiaceae</taxon>
        <taxon>Paradevosia</taxon>
    </lineage>
</organism>
<dbReference type="Proteomes" id="UP001156140">
    <property type="component" value="Unassembled WGS sequence"/>
</dbReference>
<dbReference type="InterPro" id="IPR003439">
    <property type="entry name" value="ABC_transporter-like_ATP-bd"/>
</dbReference>
<evidence type="ECO:0000256" key="4">
    <source>
        <dbReference type="ARBA" id="ARBA00022741"/>
    </source>
</evidence>
<dbReference type="PANTHER" id="PTHR43875">
    <property type="entry name" value="MALTODEXTRIN IMPORT ATP-BINDING PROTEIN MSMX"/>
    <property type="match status" value="1"/>
</dbReference>
<comment type="subcellular location">
    <subcellularLocation>
        <location evidence="1">Cell inner membrane</location>
        <topology evidence="1">Peripheral membrane protein</topology>
    </subcellularLocation>
</comment>
<dbReference type="PANTHER" id="PTHR43875:SF14">
    <property type="entry name" value="ABC TRANSPORTER ATP-BINDING PROTEIN"/>
    <property type="match status" value="1"/>
</dbReference>
<dbReference type="InterPro" id="IPR027417">
    <property type="entry name" value="P-loop_NTPase"/>
</dbReference>
<dbReference type="Pfam" id="PF00005">
    <property type="entry name" value="ABC_tran"/>
    <property type="match status" value="1"/>
</dbReference>
<dbReference type="InterPro" id="IPR017871">
    <property type="entry name" value="ABC_transporter-like_CS"/>
</dbReference>
<gene>
    <name evidence="7" type="primary">ugpC</name>
    <name evidence="7" type="ORF">ML536_04585</name>
</gene>
<accession>A0AA41QJN9</accession>
<dbReference type="InterPro" id="IPR040582">
    <property type="entry name" value="OB_MalK-like"/>
</dbReference>
<dbReference type="InterPro" id="IPR005116">
    <property type="entry name" value="Transp-assoc_OB_typ1"/>
</dbReference>
<dbReference type="RefSeq" id="WP_281735116.1">
    <property type="nucleotide sequence ID" value="NZ_JAKETQ010000001.1"/>
</dbReference>
<protein>
    <submittedName>
        <fullName evidence="7">Sn-glycerol-3-phosphate ABC transporter ATP-binding protein UgpC</fullName>
    </submittedName>
</protein>
<dbReference type="InterPro" id="IPR008995">
    <property type="entry name" value="Mo/tungstate-bd_C_term_dom"/>
</dbReference>
<evidence type="ECO:0000313" key="8">
    <source>
        <dbReference type="Proteomes" id="UP001156140"/>
    </source>
</evidence>
<proteinExistence type="inferred from homology"/>
<dbReference type="Pfam" id="PF17912">
    <property type="entry name" value="OB_MalK"/>
    <property type="match status" value="1"/>
</dbReference>
<dbReference type="SUPFAM" id="SSF50331">
    <property type="entry name" value="MOP-like"/>
    <property type="match status" value="1"/>
</dbReference>